<reference evidence="8" key="1">
    <citation type="journal article" date="2016" name="Proc. Natl. Acad. Sci. U.S.A.">
        <title>Comparative genomics of biotechnologically important yeasts.</title>
        <authorList>
            <person name="Riley R."/>
            <person name="Haridas S."/>
            <person name="Wolfe K.H."/>
            <person name="Lopes M.R."/>
            <person name="Hittinger C.T."/>
            <person name="Goeker M."/>
            <person name="Salamov A.A."/>
            <person name="Wisecaver J.H."/>
            <person name="Long T.M."/>
            <person name="Calvey C.H."/>
            <person name="Aerts A.L."/>
            <person name="Barry K.W."/>
            <person name="Choi C."/>
            <person name="Clum A."/>
            <person name="Coughlan A.Y."/>
            <person name="Deshpande S."/>
            <person name="Douglass A.P."/>
            <person name="Hanson S.J."/>
            <person name="Klenk H.-P."/>
            <person name="LaButti K.M."/>
            <person name="Lapidus A."/>
            <person name="Lindquist E.A."/>
            <person name="Lipzen A.M."/>
            <person name="Meier-Kolthoff J.P."/>
            <person name="Ohm R.A."/>
            <person name="Otillar R.P."/>
            <person name="Pangilinan J.L."/>
            <person name="Peng Y."/>
            <person name="Rokas A."/>
            <person name="Rosa C.A."/>
            <person name="Scheuner C."/>
            <person name="Sibirny A.A."/>
            <person name="Slot J.C."/>
            <person name="Stielow J.B."/>
            <person name="Sun H."/>
            <person name="Kurtzman C.P."/>
            <person name="Blackwell M."/>
            <person name="Grigoriev I.V."/>
            <person name="Jeffries T.W."/>
        </authorList>
    </citation>
    <scope>NUCLEOTIDE SEQUENCE [LARGE SCALE GENOMIC DNA]</scope>
    <source>
        <strain evidence="8">NRRL Y-1626</strain>
    </source>
</reference>
<organism evidence="7 8">
    <name type="scientific">Hanseniaspora valbyensis NRRL Y-1626</name>
    <dbReference type="NCBI Taxonomy" id="766949"/>
    <lineage>
        <taxon>Eukaryota</taxon>
        <taxon>Fungi</taxon>
        <taxon>Dikarya</taxon>
        <taxon>Ascomycota</taxon>
        <taxon>Saccharomycotina</taxon>
        <taxon>Saccharomycetes</taxon>
        <taxon>Saccharomycodales</taxon>
        <taxon>Saccharomycodaceae</taxon>
        <taxon>Hanseniaspora</taxon>
    </lineage>
</organism>
<evidence type="ECO:0000256" key="1">
    <source>
        <dbReference type="ARBA" id="ARBA00022763"/>
    </source>
</evidence>
<dbReference type="PANTHER" id="PTHR43286">
    <property type="entry name" value="ENDONUCLEASE III-LIKE PROTEIN 1"/>
    <property type="match status" value="1"/>
</dbReference>
<dbReference type="OrthoDB" id="3970672at2759"/>
<dbReference type="GO" id="GO:0006289">
    <property type="term" value="P:nucleotide-excision repair"/>
    <property type="evidence" value="ECO:0007669"/>
    <property type="project" value="TreeGrafter"/>
</dbReference>
<sequence>MTFQAFENLFKDSMHYNAMEGVSFKYLMTKTEPEIDSLISKVGFHKRKAKAIKDLSLLQNDGDIPLDYDSLISLNGVGPKIAMLTLQNALGEVNGIGVDTHVNRFASKFEWIENSKSGRKPLKNAEITRKLLQKDEEDGGGLSKKLWAEFNLLLVGFGQEICTSTKLPKCNICLVKNCKDRRIEIDPSLNIIKDIEDLDIGVDIKNNHVEEWLNFCKEKYNLVARDKDEDILGDWDVKFSNLNKEIHGVPLLIKEENKEEKESFKRIKIDVKIEDEEMNVITKRTIKQEYL</sequence>
<protein>
    <submittedName>
        <fullName evidence="7">DNA glycosylase</fullName>
    </submittedName>
</protein>
<name>A0A1B7TI69_9ASCO</name>
<keyword evidence="3" id="KW-0234">DNA repair</keyword>
<dbReference type="Gene3D" id="1.10.1670.10">
    <property type="entry name" value="Helix-hairpin-Helix base-excision DNA repair enzymes (C-terminal)"/>
    <property type="match status" value="1"/>
</dbReference>
<dbReference type="GO" id="GO:0003906">
    <property type="term" value="F:DNA-(apurinic or apyrimidinic site) endonuclease activity"/>
    <property type="evidence" value="ECO:0007669"/>
    <property type="project" value="TreeGrafter"/>
</dbReference>
<gene>
    <name evidence="7" type="ORF">HANVADRAFT_51715</name>
</gene>
<dbReference type="GO" id="GO:0006285">
    <property type="term" value="P:base-excision repair, AP site formation"/>
    <property type="evidence" value="ECO:0007669"/>
    <property type="project" value="TreeGrafter"/>
</dbReference>
<evidence type="ECO:0000313" key="7">
    <source>
        <dbReference type="EMBL" id="OBA28434.1"/>
    </source>
</evidence>
<keyword evidence="4" id="KW-0456">Lyase</keyword>
<evidence type="ECO:0000256" key="2">
    <source>
        <dbReference type="ARBA" id="ARBA00022801"/>
    </source>
</evidence>
<evidence type="ECO:0000256" key="5">
    <source>
        <dbReference type="ARBA" id="ARBA00023295"/>
    </source>
</evidence>
<dbReference type="GO" id="GO:0005634">
    <property type="term" value="C:nucleus"/>
    <property type="evidence" value="ECO:0007669"/>
    <property type="project" value="TreeGrafter"/>
</dbReference>
<dbReference type="InterPro" id="IPR003265">
    <property type="entry name" value="HhH-GPD_domain"/>
</dbReference>
<dbReference type="Pfam" id="PF00730">
    <property type="entry name" value="HhH-GPD"/>
    <property type="match status" value="1"/>
</dbReference>
<evidence type="ECO:0000313" key="8">
    <source>
        <dbReference type="Proteomes" id="UP000092321"/>
    </source>
</evidence>
<keyword evidence="5" id="KW-0326">Glycosidase</keyword>
<keyword evidence="8" id="KW-1185">Reference proteome</keyword>
<dbReference type="CDD" id="cd00056">
    <property type="entry name" value="ENDO3c"/>
    <property type="match status" value="1"/>
</dbReference>
<evidence type="ECO:0000256" key="3">
    <source>
        <dbReference type="ARBA" id="ARBA00023204"/>
    </source>
</evidence>
<dbReference type="InterPro" id="IPR011257">
    <property type="entry name" value="DNA_glycosylase"/>
</dbReference>
<dbReference type="InterPro" id="IPR023170">
    <property type="entry name" value="HhH_base_excis_C"/>
</dbReference>
<evidence type="ECO:0000256" key="4">
    <source>
        <dbReference type="ARBA" id="ARBA00023239"/>
    </source>
</evidence>
<dbReference type="EMBL" id="LXPE01000004">
    <property type="protein sequence ID" value="OBA28434.1"/>
    <property type="molecule type" value="Genomic_DNA"/>
</dbReference>
<feature type="domain" description="HhH-GPD" evidence="6">
    <location>
        <begin position="10"/>
        <end position="160"/>
    </location>
</feature>
<comment type="caution">
    <text evidence="7">The sequence shown here is derived from an EMBL/GenBank/DDBJ whole genome shotgun (WGS) entry which is preliminary data.</text>
</comment>
<dbReference type="SMART" id="SM00478">
    <property type="entry name" value="ENDO3c"/>
    <property type="match status" value="1"/>
</dbReference>
<keyword evidence="1" id="KW-0227">DNA damage</keyword>
<dbReference type="PANTHER" id="PTHR43286:SF1">
    <property type="entry name" value="ENDONUCLEASE III-LIKE PROTEIN 1"/>
    <property type="match status" value="1"/>
</dbReference>
<accession>A0A1B7TI69</accession>
<evidence type="ECO:0000259" key="6">
    <source>
        <dbReference type="SMART" id="SM00478"/>
    </source>
</evidence>
<dbReference type="GO" id="GO:0016829">
    <property type="term" value="F:lyase activity"/>
    <property type="evidence" value="ECO:0007669"/>
    <property type="project" value="UniProtKB-KW"/>
</dbReference>
<dbReference type="AlphaFoldDB" id="A0A1B7TI69"/>
<proteinExistence type="predicted"/>
<dbReference type="GO" id="GO:0000703">
    <property type="term" value="F:oxidized pyrimidine nucleobase lesion DNA N-glycosylase activity"/>
    <property type="evidence" value="ECO:0007669"/>
    <property type="project" value="TreeGrafter"/>
</dbReference>
<dbReference type="SUPFAM" id="SSF48150">
    <property type="entry name" value="DNA-glycosylase"/>
    <property type="match status" value="1"/>
</dbReference>
<dbReference type="Gene3D" id="1.10.340.30">
    <property type="entry name" value="Hypothetical protein, domain 2"/>
    <property type="match status" value="1"/>
</dbReference>
<keyword evidence="2" id="KW-0378">Hydrolase</keyword>
<dbReference type="Proteomes" id="UP000092321">
    <property type="component" value="Unassembled WGS sequence"/>
</dbReference>